<dbReference type="PANTHER" id="PTHR24346:SF77">
    <property type="entry name" value="SERINE THREONINE PROTEIN KINASE"/>
    <property type="match status" value="1"/>
</dbReference>
<feature type="region of interest" description="Disordered" evidence="4">
    <location>
        <begin position="1541"/>
        <end position="1568"/>
    </location>
</feature>
<evidence type="ECO:0000256" key="3">
    <source>
        <dbReference type="PROSITE-ProRule" id="PRU10141"/>
    </source>
</evidence>
<dbReference type="Pfam" id="PF00069">
    <property type="entry name" value="Pkinase"/>
    <property type="match status" value="2"/>
</dbReference>
<evidence type="ECO:0000256" key="1">
    <source>
        <dbReference type="ARBA" id="ARBA00022741"/>
    </source>
</evidence>
<gene>
    <name evidence="6" type="ORF">BASA50_010618</name>
</gene>
<dbReference type="InterPro" id="IPR000719">
    <property type="entry name" value="Prot_kinase_dom"/>
</dbReference>
<feature type="region of interest" description="Disordered" evidence="4">
    <location>
        <begin position="691"/>
        <end position="762"/>
    </location>
</feature>
<feature type="compositionally biased region" description="Polar residues" evidence="4">
    <location>
        <begin position="1559"/>
        <end position="1568"/>
    </location>
</feature>
<feature type="region of interest" description="Disordered" evidence="4">
    <location>
        <begin position="457"/>
        <end position="484"/>
    </location>
</feature>
<organism evidence="6 7">
    <name type="scientific">Batrachochytrium salamandrivorans</name>
    <dbReference type="NCBI Taxonomy" id="1357716"/>
    <lineage>
        <taxon>Eukaryota</taxon>
        <taxon>Fungi</taxon>
        <taxon>Fungi incertae sedis</taxon>
        <taxon>Chytridiomycota</taxon>
        <taxon>Chytridiomycota incertae sedis</taxon>
        <taxon>Chytridiomycetes</taxon>
        <taxon>Rhizophydiales</taxon>
        <taxon>Rhizophydiales incertae sedis</taxon>
        <taxon>Batrachochytrium</taxon>
    </lineage>
</organism>
<dbReference type="SUPFAM" id="SSF56112">
    <property type="entry name" value="Protein kinase-like (PK-like)"/>
    <property type="match status" value="2"/>
</dbReference>
<proteinExistence type="predicted"/>
<evidence type="ECO:0000259" key="5">
    <source>
        <dbReference type="PROSITE" id="PS50011"/>
    </source>
</evidence>
<evidence type="ECO:0000313" key="7">
    <source>
        <dbReference type="Proteomes" id="UP001648503"/>
    </source>
</evidence>
<accession>A0ABQ8EYK9</accession>
<feature type="region of interest" description="Disordered" evidence="4">
    <location>
        <begin position="1402"/>
        <end position="1437"/>
    </location>
</feature>
<protein>
    <recommendedName>
        <fullName evidence="5">Protein kinase domain-containing protein</fullName>
    </recommendedName>
</protein>
<evidence type="ECO:0000313" key="6">
    <source>
        <dbReference type="EMBL" id="KAH6588656.1"/>
    </source>
</evidence>
<feature type="region of interest" description="Disordered" evidence="4">
    <location>
        <begin position="378"/>
        <end position="407"/>
    </location>
</feature>
<feature type="region of interest" description="Disordered" evidence="4">
    <location>
        <begin position="1597"/>
        <end position="1627"/>
    </location>
</feature>
<dbReference type="InterPro" id="IPR017441">
    <property type="entry name" value="Protein_kinase_ATP_BS"/>
</dbReference>
<feature type="binding site" evidence="3">
    <location>
        <position position="538"/>
    </location>
    <ligand>
        <name>ATP</name>
        <dbReference type="ChEBI" id="CHEBI:30616"/>
    </ligand>
</feature>
<dbReference type="Gene3D" id="3.30.200.20">
    <property type="entry name" value="Phosphorylase Kinase, domain 1"/>
    <property type="match status" value="1"/>
</dbReference>
<keyword evidence="1 3" id="KW-0547">Nucleotide-binding</keyword>
<dbReference type="Proteomes" id="UP001648503">
    <property type="component" value="Unassembled WGS sequence"/>
</dbReference>
<feature type="region of interest" description="Disordered" evidence="4">
    <location>
        <begin position="323"/>
        <end position="364"/>
    </location>
</feature>
<keyword evidence="2 3" id="KW-0067">ATP-binding</keyword>
<dbReference type="PROSITE" id="PS00107">
    <property type="entry name" value="PROTEIN_KINASE_ATP"/>
    <property type="match status" value="1"/>
</dbReference>
<feature type="region of interest" description="Disordered" evidence="4">
    <location>
        <begin position="1150"/>
        <end position="1171"/>
    </location>
</feature>
<feature type="domain" description="Protein kinase" evidence="5">
    <location>
        <begin position="509"/>
        <end position="1256"/>
    </location>
</feature>
<feature type="compositionally biased region" description="Low complexity" evidence="4">
    <location>
        <begin position="1402"/>
        <end position="1412"/>
    </location>
</feature>
<feature type="compositionally biased region" description="Low complexity" evidence="4">
    <location>
        <begin position="323"/>
        <end position="340"/>
    </location>
</feature>
<feature type="compositionally biased region" description="Acidic residues" evidence="4">
    <location>
        <begin position="750"/>
        <end position="762"/>
    </location>
</feature>
<feature type="compositionally biased region" description="Acidic residues" evidence="4">
    <location>
        <begin position="1606"/>
        <end position="1622"/>
    </location>
</feature>
<evidence type="ECO:0000256" key="4">
    <source>
        <dbReference type="SAM" id="MobiDB-lite"/>
    </source>
</evidence>
<dbReference type="PROSITE" id="PS50011">
    <property type="entry name" value="PROTEIN_KINASE_DOM"/>
    <property type="match status" value="1"/>
</dbReference>
<feature type="compositionally biased region" description="Acidic residues" evidence="4">
    <location>
        <begin position="1162"/>
        <end position="1171"/>
    </location>
</feature>
<dbReference type="PANTHER" id="PTHR24346">
    <property type="entry name" value="MAP/MICROTUBULE AFFINITY-REGULATING KINASE"/>
    <property type="match status" value="1"/>
</dbReference>
<feature type="compositionally biased region" description="Basic and acidic residues" evidence="4">
    <location>
        <begin position="727"/>
        <end position="737"/>
    </location>
</feature>
<feature type="compositionally biased region" description="Polar residues" evidence="4">
    <location>
        <begin position="692"/>
        <end position="705"/>
    </location>
</feature>
<dbReference type="SMART" id="SM00220">
    <property type="entry name" value="S_TKc"/>
    <property type="match status" value="1"/>
</dbReference>
<sequence>MPSSRSRFSLAAASNPNIDATTNTTTTTIGTTITTTTNADSASGISSDSLATPVSPVLKRASAFSLFKARWSRSAATPATPVSLTSHPDLHAINTTSAALLLQLLSLLLALSSTDSHIPSSIPGCMPHQPNSSGGNGADYIPISSSGTNGLHEGTAAIIDSTTVDSTSFSIAYPPPLRQLALPQTVSSAIQIPPRSSSIQNTSSILMYQHAAPPSYILPRGSKSDLTSMHAPHRVSAPPVQKESLQVLINTNGELEPLSSSPLSSPLEYTPSNQRRSIHMGALFTKHKVSTGSLGKLSGELDVRDFESPNAISTSLPASSFLHNVNNSSNSNNNNHQNEPSNRKSSSSIMHPIPSRPSEGSLSRTSLSVALPFGRRSMSYTSHRSSSDIVHMDRNCNSSPTRKNSQDLQHHIKYIQQQKHHSKPPRQSSIIGSSLYGSLSRRPTSIDNRLSSSHSLVSSLSMDTSNANPSRSSESRRISHSYTTEPVRETFQMVRDYDSKTGNKMINHYMVVRELGRGCHGKVKLCIDTESGEKWAIKIVEKMAKRRFQSKLSAAARAAAESGLEPPNPQLERIKREIAILKKCTHPHVVRLREVIDDPHLDKIYLVLEYLEGGDISWSDHADPPTPALSVSQARDIFRDVVCGVQYLHYQGIVHRDIKPANLLWTADHRVKISDFGVSVFVGHKRKRLDRTSQLSPGSHSKSNISRVRSRYRNDRSRLSLSISRSHSGDDHLDRSGRGVLSDGGIFSDDGGEVTNDEDEYQDADELELAKTAGSPAFFAPELCGSKDDELLSSVFISPDQNSMGNNAEAQLTAHGSSRMDFKSSPFDAFVRSPNALSLEPFHLVPGASTNQPQMPTDATDMQLAVDRLSLRPTLPQSSTSPFAQKTIDSLEATMLPSARTVSFLETSPNAAIEGLPLQSQDELSHRDSDSNMEAAGALATSPLDLARHPVTAMSLRSSLSASITAHAHRDSGVKSTPNLLATVRGTNDAHRDSTASRHILYSHNSVSGIDGRFHTPLEVIVDSVSGSGNSMTSQVHTNMQPSLSNGVDRSQASAAVNEPLKTPQNSASDASTTASSNVPVLLCNDRTVDINKKESTLRASHVGLPPHIEINRSGFMGKMPAESKTKLLGLGNDQIQDAARAISSPLGEPKASKLHFRDPSGDVDSEDAAEENGPLLGAPIDIWAMGVTLFCFVYGKVPFIAETEYGLFNVIVKQPLILPDKPPITDDLRDLFHRLLDKNPAKRATLNEIRVHPWIIGDMSLETRKRWLDETNPSFQYAERLFVSDDDVSQALTVMDRIRNRIRKISHSFHSLAAGLSFRRRTVSMPSVAGNALTPRAASAQSATASIPDRRALVVSPTAHASNGGMLQSPSLLHLQHPIIRSTSFGGAVPTATTRRSLRTTMMTPSSSLSANPQSQASPSRWSRQSLRQEASNADSSVTLPSISAISTSYPAELQPQPLISITMTSAGLSTEITNTPPLSSPPPSWVRWGDAETAVTPPHLMSKSPALRQAWGSPVTVSGFTTASAGGVDLIPEHNSPLLIPPKMSASDEKPPLAPASESTLAPESMLSRQPQALFEFGSPSGAYNHSSNAASYADYDHGYGDCGDGDDSDFNNGDDDDDREHEATAEAERLRMLAWSQPYNGHDEYSDDDV</sequence>
<comment type="caution">
    <text evidence="6">The sequence shown here is derived from an EMBL/GenBank/DDBJ whole genome shotgun (WGS) entry which is preliminary data.</text>
</comment>
<dbReference type="EMBL" id="JAFCIX010000496">
    <property type="protein sequence ID" value="KAH6588656.1"/>
    <property type="molecule type" value="Genomic_DNA"/>
</dbReference>
<keyword evidence="7" id="KW-1185">Reference proteome</keyword>
<feature type="region of interest" description="Disordered" evidence="4">
    <location>
        <begin position="1031"/>
        <end position="1054"/>
    </location>
</feature>
<feature type="compositionally biased region" description="Polar residues" evidence="4">
    <location>
        <begin position="1413"/>
        <end position="1437"/>
    </location>
</feature>
<reference evidence="6 7" key="1">
    <citation type="submission" date="2021-02" db="EMBL/GenBank/DDBJ databases">
        <title>Variation within the Batrachochytrium salamandrivorans European outbreak.</title>
        <authorList>
            <person name="Kelly M."/>
            <person name="Pasmans F."/>
            <person name="Shea T.P."/>
            <person name="Munoz J.F."/>
            <person name="Carranza S."/>
            <person name="Cuomo C.A."/>
            <person name="Martel A."/>
        </authorList>
    </citation>
    <scope>NUCLEOTIDE SEQUENCE [LARGE SCALE GENOMIC DNA]</scope>
    <source>
        <strain evidence="6 7">AMFP18/2</strain>
    </source>
</reference>
<dbReference type="InterPro" id="IPR011009">
    <property type="entry name" value="Kinase-like_dom_sf"/>
</dbReference>
<dbReference type="Gene3D" id="1.10.510.10">
    <property type="entry name" value="Transferase(Phosphotransferase) domain 1"/>
    <property type="match status" value="2"/>
</dbReference>
<evidence type="ECO:0000256" key="2">
    <source>
        <dbReference type="ARBA" id="ARBA00022840"/>
    </source>
</evidence>
<name>A0ABQ8EYK9_9FUNG</name>